<dbReference type="SUPFAM" id="SSF49879">
    <property type="entry name" value="SMAD/FHA domain"/>
    <property type="match status" value="1"/>
</dbReference>
<evidence type="ECO:0000256" key="1">
    <source>
        <dbReference type="SAM" id="Coils"/>
    </source>
</evidence>
<feature type="compositionally biased region" description="Low complexity" evidence="2">
    <location>
        <begin position="434"/>
        <end position="449"/>
    </location>
</feature>
<dbReference type="InterPro" id="IPR051176">
    <property type="entry name" value="Cent_Immune-Sig_Mod"/>
</dbReference>
<feature type="compositionally biased region" description="Polar residues" evidence="2">
    <location>
        <begin position="630"/>
        <end position="641"/>
    </location>
</feature>
<keyword evidence="1" id="KW-0175">Coiled coil</keyword>
<reference evidence="4" key="1">
    <citation type="submission" date="2014-08" db="EMBL/GenBank/DDBJ databases">
        <authorList>
            <person name="Sharma Rahul"/>
            <person name="Thines Marco"/>
        </authorList>
    </citation>
    <scope>NUCLEOTIDE SEQUENCE</scope>
</reference>
<feature type="domain" description="FHA" evidence="3">
    <location>
        <begin position="53"/>
        <end position="109"/>
    </location>
</feature>
<feature type="compositionally biased region" description="Acidic residues" evidence="2">
    <location>
        <begin position="336"/>
        <end position="354"/>
    </location>
</feature>
<feature type="compositionally biased region" description="Polar residues" evidence="2">
    <location>
        <begin position="771"/>
        <end position="781"/>
    </location>
</feature>
<dbReference type="PANTHER" id="PTHR15715">
    <property type="entry name" value="CENTROSOMAL PROTEIN OF 170 KDA"/>
    <property type="match status" value="1"/>
</dbReference>
<feature type="region of interest" description="Disordered" evidence="2">
    <location>
        <begin position="558"/>
        <end position="700"/>
    </location>
</feature>
<accession>A0A0F7SUG3</accession>
<feature type="region of interest" description="Disordered" evidence="2">
    <location>
        <begin position="317"/>
        <end position="462"/>
    </location>
</feature>
<dbReference type="Pfam" id="PF00498">
    <property type="entry name" value="FHA"/>
    <property type="match status" value="1"/>
</dbReference>
<evidence type="ECO:0000259" key="3">
    <source>
        <dbReference type="PROSITE" id="PS50006"/>
    </source>
</evidence>
<dbReference type="SMART" id="SM00240">
    <property type="entry name" value="FHA"/>
    <property type="match status" value="1"/>
</dbReference>
<dbReference type="InterPro" id="IPR008984">
    <property type="entry name" value="SMAD_FHA_dom_sf"/>
</dbReference>
<sequence>MNQPSGNGAGPDGYPPSAAAVPWPGLLPCLHLYPVNDSFLPKLIQLPPGSVHVKIGRQTSAKTVPDERNGYFDTKVLSRTHAEVWEEGGKIYIKDVKSSNGTFVNGERLSAEATESEAYELKSEDYVEFGIDICGDDNKTIVHHKVSSKVYCVLGPQDVEASARELQEYNQAMSRLANMRRGNSKPVGPNVNDLTRQLANELQKSRETAVDLHNLHNAMNDIHETLGGGNLPPQIHAMHPSGPSHAGSNAPQPSSEVLQYLQARIDDNQLQLYSNLGRVQTLEGRLSEHELIKKEVEDLRDRLGSLQGQLEFKTRRALIADEEADDDVKDYHHTGEDEEDEETEEEEEEDDSDDDARSVQTVKEGDEGRAGGRGIKRRRGNGSSAVRASYNYGEVDNEREGVYRGSYHGRHGRSTSDSTGRATLRDRPSTPEPGGISSSSHLRSGSPNSLKKPEEDEEDDKNARGCNRIDEELKQQLQEHVQQTQTVLAQNIALTTRLDLLGSELDGVLGLSKLLQDEHSTALSTVSLLETRVAELEGQVGEVQGKWEVWKEKMEETWKKERDSWDSERERMKSVVKEWEEAKRRAEEEEEERRLNGDEEDEEPEDDLRWGNTDPTDKTGRKAFPIMGSNGPSPDTTNDPNGTIGALASRTLGKQLSKSQHQNTSSDNGTIHARSTGSSSSTASSSSSSVSAGVGTSSESRIKYSSLRTLLNPLYTLPQSSITADNQTQRGHVPSSFIRGAAAPSSQLDSSSSSSGFSSNGEKQPLKKGASSGTTQGSLSESGAGRKPSASLRAGSGEGALGDVSEGEVEDENVSVTKRATAALGGGNKKKGGPEDYTFTPMQLQGVVVVGVAVVLAFNYDKLSQFIKG</sequence>
<dbReference type="EMBL" id="LN483157">
    <property type="protein sequence ID" value="CED83633.1"/>
    <property type="molecule type" value="Genomic_DNA"/>
</dbReference>
<feature type="coiled-coil region" evidence="1">
    <location>
        <begin position="279"/>
        <end position="316"/>
    </location>
</feature>
<dbReference type="PROSITE" id="PS50006">
    <property type="entry name" value="FHA_DOMAIN"/>
    <property type="match status" value="1"/>
</dbReference>
<dbReference type="InterPro" id="IPR000253">
    <property type="entry name" value="FHA_dom"/>
</dbReference>
<name>A0A0F7SUG3_PHARH</name>
<feature type="compositionally biased region" description="Low complexity" evidence="2">
    <location>
        <begin position="745"/>
        <end position="759"/>
    </location>
</feature>
<evidence type="ECO:0000313" key="4">
    <source>
        <dbReference type="EMBL" id="CED83633.1"/>
    </source>
</evidence>
<organism evidence="4">
    <name type="scientific">Phaffia rhodozyma</name>
    <name type="common">Yeast</name>
    <name type="synonym">Xanthophyllomyces dendrorhous</name>
    <dbReference type="NCBI Taxonomy" id="264483"/>
    <lineage>
        <taxon>Eukaryota</taxon>
        <taxon>Fungi</taxon>
        <taxon>Dikarya</taxon>
        <taxon>Basidiomycota</taxon>
        <taxon>Agaricomycotina</taxon>
        <taxon>Tremellomycetes</taxon>
        <taxon>Cystofilobasidiales</taxon>
        <taxon>Mrakiaceae</taxon>
        <taxon>Phaffia</taxon>
    </lineage>
</organism>
<dbReference type="Gene3D" id="2.60.200.20">
    <property type="match status" value="1"/>
</dbReference>
<proteinExistence type="predicted"/>
<feature type="region of interest" description="Disordered" evidence="2">
    <location>
        <begin position="230"/>
        <end position="255"/>
    </location>
</feature>
<dbReference type="AlphaFoldDB" id="A0A0F7SUG3"/>
<dbReference type="PANTHER" id="PTHR15715:SF37">
    <property type="entry name" value="LD47843P"/>
    <property type="match status" value="1"/>
</dbReference>
<feature type="compositionally biased region" description="Low complexity" evidence="2">
    <location>
        <begin position="675"/>
        <end position="698"/>
    </location>
</feature>
<feature type="region of interest" description="Disordered" evidence="2">
    <location>
        <begin position="741"/>
        <end position="834"/>
    </location>
</feature>
<feature type="compositionally biased region" description="Polar residues" evidence="2">
    <location>
        <begin position="246"/>
        <end position="255"/>
    </location>
</feature>
<feature type="compositionally biased region" description="Polar residues" evidence="2">
    <location>
        <begin position="652"/>
        <end position="669"/>
    </location>
</feature>
<feature type="compositionally biased region" description="Basic and acidic residues" evidence="2">
    <location>
        <begin position="558"/>
        <end position="597"/>
    </location>
</feature>
<evidence type="ECO:0000256" key="2">
    <source>
        <dbReference type="SAM" id="MobiDB-lite"/>
    </source>
</evidence>
<dbReference type="GO" id="GO:0005737">
    <property type="term" value="C:cytoplasm"/>
    <property type="evidence" value="ECO:0007669"/>
    <property type="project" value="TreeGrafter"/>
</dbReference>
<protein>
    <submittedName>
        <fullName evidence="4">FOG: FHA domain</fullName>
    </submittedName>
</protein>